<dbReference type="EMBL" id="PRFC01000393">
    <property type="protein sequence ID" value="PWU89440.1"/>
    <property type="molecule type" value="Genomic_DNA"/>
</dbReference>
<comment type="caution">
    <text evidence="2">The sequence shown here is derived from an EMBL/GenBank/DDBJ whole genome shotgun (WGS) entry which is preliminary data.</text>
</comment>
<dbReference type="SUPFAM" id="SSF48445">
    <property type="entry name" value="14-3-3 protein"/>
    <property type="match status" value="1"/>
</dbReference>
<feature type="region of interest" description="Disordered" evidence="1">
    <location>
        <begin position="202"/>
        <end position="225"/>
    </location>
</feature>
<dbReference type="VEuPathDB" id="TriTrypDB:TcBrA4_0084030"/>
<dbReference type="VEuPathDB" id="TriTrypDB:TCDM_02385"/>
<sequence length="1154" mass="124631">MRGQNAEVPLRPKNLQSSLGISSGINTLPGITSIMRNEFLPLMQCLEQGNDVLCKTYIVELALTLSRFDALLKEEERRVFVCAFDALVRRLLKDLHHLIELESFLHQDLLMLMELAERCRGVHHLYDCHTRSSSAGDAGGRSRGVRSTSSRSSAAGNALDVKGQRGTLDPPEACVANCTSAELQQLFQSDVGRQLHPMHSMTASGTWSAGGNENTANQPSSSTIPAQTSVQPFRLLGMVLPRNFTAKRASCWTEDFWDFLEGRIPKGEIAALARLLLSEGDNKNENFTPFSNAHRDFPIHASTKPTRTGSNNRDASASSVAPVDATLPKRMMQNAEDNDSLSREMDGSKCDEAGTAFLGGRAMNQTAFFLNMLVEGLLFGGSSSVSSLNSSFGSMEDAEQNSAVTDAVNESRCSGAVPQGDMIGRFITLPSPAALSLMPMLFPSLRNYAEDFTRLAGGFVEAVEGNSGGGNSSVAASSDITRRAQSGFQRIKGVHATATSGGPFGDNSMDPLHPTTTLHMMTDASGFVRPNDVVLYVLLRSLQRVDGQPATTAASTHLQAGETEELTPKDFSFEYAAAASKTQMQDNAATPTLFSRIGVELENMIKQVQEYITSSQTMQEQIREEVTLLIFRVISTTFDFLLPAVQFVDLRVSILYRKWLCDMYRLLWEEDLLDRFSAIVAASLASSSNDNVCGVSSSSSQPQPTTPRRGGGGSKRHLGKGDSTGGNTTPAVGGITSKNTSNHPSYGKGSGIVASSETLDKKREEELRWIAPGNAYSRAARGLTGSGSELMSLSSTLAVHPSKFRSINKTPTDVGLYGFGLFDDPTVLMAELLLEDKVEEIPTSHGFVMTRLMAALLRDGISDKLCHLHLAPERSLHDGGVAAAALHDSQSSTVRKTATPSARSVKQPTRKKNTTSPHHSPMGVRSAHSTPETKSSVPQQRPSPRYPAVTNVNDVKALYYSVLCDTEVALSPLDPIRAAVVQNTVDFLVSGMRLPKEAYELLDAYLDDVGIEPIQPPVTRRVALDGTSEATRGGAAGGDNPLSVSDSPFSVTTIRRARQMPSDTHSGTGGKTHTSHASHTPQVKRGGPVDKETSAAALRLPLIPKVIPSWNTQEETEQFLVILALLRREYIVLRAELGLLQPAPPKESKEALSR</sequence>
<name>A0A2V2UZA8_TRYCR</name>
<feature type="compositionally biased region" description="Polar residues" evidence="1">
    <location>
        <begin position="303"/>
        <end position="313"/>
    </location>
</feature>
<evidence type="ECO:0000313" key="3">
    <source>
        <dbReference type="Proteomes" id="UP000246078"/>
    </source>
</evidence>
<protein>
    <submittedName>
        <fullName evidence="2">Uncharacterized protein</fullName>
    </submittedName>
</protein>
<feature type="region of interest" description="Disordered" evidence="1">
    <location>
        <begin position="688"/>
        <end position="753"/>
    </location>
</feature>
<evidence type="ECO:0000256" key="1">
    <source>
        <dbReference type="SAM" id="MobiDB-lite"/>
    </source>
</evidence>
<dbReference type="AlphaFoldDB" id="A0A2V2UZA8"/>
<organism evidence="2 3">
    <name type="scientific">Trypanosoma cruzi</name>
    <dbReference type="NCBI Taxonomy" id="5693"/>
    <lineage>
        <taxon>Eukaryota</taxon>
        <taxon>Discoba</taxon>
        <taxon>Euglenozoa</taxon>
        <taxon>Kinetoplastea</taxon>
        <taxon>Metakinetoplastina</taxon>
        <taxon>Trypanosomatida</taxon>
        <taxon>Trypanosomatidae</taxon>
        <taxon>Trypanosoma</taxon>
        <taxon>Schizotrypanum</taxon>
    </lineage>
</organism>
<feature type="region of interest" description="Disordered" evidence="1">
    <location>
        <begin position="884"/>
        <end position="948"/>
    </location>
</feature>
<feature type="compositionally biased region" description="Low complexity" evidence="1">
    <location>
        <begin position="314"/>
        <end position="325"/>
    </location>
</feature>
<feature type="compositionally biased region" description="Polar residues" evidence="1">
    <location>
        <begin position="927"/>
        <end position="942"/>
    </location>
</feature>
<feature type="compositionally biased region" description="Low complexity" evidence="1">
    <location>
        <begin position="688"/>
        <end position="708"/>
    </location>
</feature>
<dbReference type="OrthoDB" id="273803at2759"/>
<feature type="region of interest" description="Disordered" evidence="1">
    <location>
        <begin position="132"/>
        <end position="165"/>
    </location>
</feature>
<dbReference type="VEuPathDB" id="TriTrypDB:TcCLB.506357.150"/>
<accession>A0A2V2UZA8</accession>
<feature type="compositionally biased region" description="Polar residues" evidence="1">
    <location>
        <begin position="888"/>
        <end position="907"/>
    </location>
</feature>
<dbReference type="VEuPathDB" id="TriTrypDB:BCY84_18782"/>
<dbReference type="VEuPathDB" id="TriTrypDB:TCDM_02386"/>
<feature type="compositionally biased region" description="Polar residues" evidence="1">
    <location>
        <begin position="725"/>
        <end position="744"/>
    </location>
</feature>
<dbReference type="InterPro" id="IPR036815">
    <property type="entry name" value="14-3-3_dom_sf"/>
</dbReference>
<dbReference type="Proteomes" id="UP000246078">
    <property type="component" value="Unassembled WGS sequence"/>
</dbReference>
<feature type="region of interest" description="Disordered" evidence="1">
    <location>
        <begin position="1058"/>
        <end position="1089"/>
    </location>
</feature>
<dbReference type="OMA" id="RRYTHEL"/>
<feature type="compositionally biased region" description="Low complexity" evidence="1">
    <location>
        <begin position="145"/>
        <end position="158"/>
    </location>
</feature>
<dbReference type="VEuPathDB" id="TriTrypDB:TcG_03269"/>
<dbReference type="VEuPathDB" id="TriTrypDB:TCSYLVIO_006211"/>
<dbReference type="VEuPathDB" id="TriTrypDB:ECC02_001090"/>
<gene>
    <name evidence="2" type="ORF">C3747_393g9</name>
</gene>
<dbReference type="VEuPathDB" id="TriTrypDB:Tc_MARK_4920"/>
<dbReference type="VEuPathDB" id="TriTrypDB:TcCLB.508891.90"/>
<reference evidence="2 3" key="1">
    <citation type="journal article" date="2018" name="Microb. Genom.">
        <title>Expanding an expanded genome: long-read sequencing of Trypanosoma cruzi.</title>
        <authorList>
            <person name="Berna L."/>
            <person name="Rodriguez M."/>
            <person name="Chiribao M.L."/>
            <person name="Parodi-Talice A."/>
            <person name="Pita S."/>
            <person name="Rijo G."/>
            <person name="Alvarez-Valin F."/>
            <person name="Robello C."/>
        </authorList>
    </citation>
    <scope>NUCLEOTIDE SEQUENCE [LARGE SCALE GENOMIC DNA]</scope>
    <source>
        <strain evidence="2 3">TCC</strain>
    </source>
</reference>
<dbReference type="VEuPathDB" id="TriTrypDB:TcG_03268"/>
<feature type="compositionally biased region" description="Low complexity" evidence="1">
    <location>
        <begin position="1062"/>
        <end position="1080"/>
    </location>
</feature>
<dbReference type="VEuPathDB" id="TriTrypDB:C3747_393g9"/>
<evidence type="ECO:0000313" key="2">
    <source>
        <dbReference type="EMBL" id="PWU89440.1"/>
    </source>
</evidence>
<proteinExistence type="predicted"/>
<dbReference type="VEuPathDB" id="TriTrypDB:C4B63_4g204"/>
<dbReference type="VEuPathDB" id="TriTrypDB:TcCL_ESM02396"/>
<feature type="region of interest" description="Disordered" evidence="1">
    <location>
        <begin position="287"/>
        <end position="346"/>
    </location>
</feature>